<gene>
    <name evidence="4" type="ORF">DFH07DRAFT_30469</name>
</gene>
<evidence type="ECO:0000313" key="5">
    <source>
        <dbReference type="Proteomes" id="UP001215280"/>
    </source>
</evidence>
<keyword evidence="3" id="KW-0732">Signal</keyword>
<proteinExistence type="predicted"/>
<sequence>MKPITYRLPFLLAPVVVSVVATPARIFPAASIATVTPASIVTVDVDEASTSFVQQQPAIAHCTTYSPSRALDTPLSPPATLAAPTNFLAPKLEVSTGKAVDGSFDEQPSGTFPETTSSPGPDPVELMRMGDVMVSPRVIFWMIFGFALFAAVNVGFFFVWHKCCCPRPRISVAVPYPAPRPARPSTQTAEFSVSRGEDDCKGDVSVRDSGVAGVEMLPITRPITRPKPARHIYSRPRVPLMDSAF</sequence>
<evidence type="ECO:0000256" key="1">
    <source>
        <dbReference type="SAM" id="MobiDB-lite"/>
    </source>
</evidence>
<feature type="compositionally biased region" description="Polar residues" evidence="1">
    <location>
        <begin position="106"/>
        <end position="119"/>
    </location>
</feature>
<feature type="transmembrane region" description="Helical" evidence="2">
    <location>
        <begin position="138"/>
        <end position="160"/>
    </location>
</feature>
<dbReference type="EMBL" id="JARJLG010000011">
    <property type="protein sequence ID" value="KAJ7776800.1"/>
    <property type="molecule type" value="Genomic_DNA"/>
</dbReference>
<keyword evidence="2" id="KW-0812">Transmembrane</keyword>
<keyword evidence="2" id="KW-1133">Transmembrane helix</keyword>
<dbReference type="Proteomes" id="UP001215280">
    <property type="component" value="Unassembled WGS sequence"/>
</dbReference>
<keyword evidence="2" id="KW-0472">Membrane</keyword>
<comment type="caution">
    <text evidence="4">The sequence shown here is derived from an EMBL/GenBank/DDBJ whole genome shotgun (WGS) entry which is preliminary data.</text>
</comment>
<protein>
    <recommendedName>
        <fullName evidence="6">Transmembrane protein</fullName>
    </recommendedName>
</protein>
<name>A0AAD7K454_9AGAR</name>
<dbReference type="AlphaFoldDB" id="A0AAD7K454"/>
<organism evidence="4 5">
    <name type="scientific">Mycena maculata</name>
    <dbReference type="NCBI Taxonomy" id="230809"/>
    <lineage>
        <taxon>Eukaryota</taxon>
        <taxon>Fungi</taxon>
        <taxon>Dikarya</taxon>
        <taxon>Basidiomycota</taxon>
        <taxon>Agaricomycotina</taxon>
        <taxon>Agaricomycetes</taxon>
        <taxon>Agaricomycetidae</taxon>
        <taxon>Agaricales</taxon>
        <taxon>Marasmiineae</taxon>
        <taxon>Mycenaceae</taxon>
        <taxon>Mycena</taxon>
    </lineage>
</organism>
<reference evidence="4" key="1">
    <citation type="submission" date="2023-03" db="EMBL/GenBank/DDBJ databases">
        <title>Massive genome expansion in bonnet fungi (Mycena s.s.) driven by repeated elements and novel gene families across ecological guilds.</title>
        <authorList>
            <consortium name="Lawrence Berkeley National Laboratory"/>
            <person name="Harder C.B."/>
            <person name="Miyauchi S."/>
            <person name="Viragh M."/>
            <person name="Kuo A."/>
            <person name="Thoen E."/>
            <person name="Andreopoulos B."/>
            <person name="Lu D."/>
            <person name="Skrede I."/>
            <person name="Drula E."/>
            <person name="Henrissat B."/>
            <person name="Morin E."/>
            <person name="Kohler A."/>
            <person name="Barry K."/>
            <person name="LaButti K."/>
            <person name="Morin E."/>
            <person name="Salamov A."/>
            <person name="Lipzen A."/>
            <person name="Mereny Z."/>
            <person name="Hegedus B."/>
            <person name="Baldrian P."/>
            <person name="Stursova M."/>
            <person name="Weitz H."/>
            <person name="Taylor A."/>
            <person name="Grigoriev I.V."/>
            <person name="Nagy L.G."/>
            <person name="Martin F."/>
            <person name="Kauserud H."/>
        </authorList>
    </citation>
    <scope>NUCLEOTIDE SEQUENCE</scope>
    <source>
        <strain evidence="4">CBHHK188m</strain>
    </source>
</reference>
<accession>A0AAD7K454</accession>
<feature type="region of interest" description="Disordered" evidence="1">
    <location>
        <begin position="99"/>
        <end position="122"/>
    </location>
</feature>
<keyword evidence="5" id="KW-1185">Reference proteome</keyword>
<evidence type="ECO:0000313" key="4">
    <source>
        <dbReference type="EMBL" id="KAJ7776800.1"/>
    </source>
</evidence>
<feature type="signal peptide" evidence="3">
    <location>
        <begin position="1"/>
        <end position="21"/>
    </location>
</feature>
<evidence type="ECO:0008006" key="6">
    <source>
        <dbReference type="Google" id="ProtNLM"/>
    </source>
</evidence>
<feature type="chain" id="PRO_5042166856" description="Transmembrane protein" evidence="3">
    <location>
        <begin position="22"/>
        <end position="245"/>
    </location>
</feature>
<evidence type="ECO:0000256" key="2">
    <source>
        <dbReference type="SAM" id="Phobius"/>
    </source>
</evidence>
<evidence type="ECO:0000256" key="3">
    <source>
        <dbReference type="SAM" id="SignalP"/>
    </source>
</evidence>